<proteinExistence type="predicted"/>
<sequence>MPARFFKKKVFRIRSESPDFGFSAENGDAYKSERSYSSASDSAGSESESAQAGRPSVLEHPVSSMQGPFLESMRCSDVDVENAVNPKGLDLKHHPLVKVFAQIAFGIHLLHKKLAKSETEVVKILQRHVDDINKFLNKATTTIDSAITDIEDRHKSLKAAIDNSAVFEKMLATDLAFRKQISEGNQKVDAVVKTTASALDKNLKDVAEGTRGLAELSKYMTSIKKGWKNTGLVRNYRTMLNNIEVWGRCFESLRKSSAHLEMSVDRLKHVVGQVDKRVRKASKIPPRPPRAKSPAPQPVKEVLKSLKHVKSLPGLPVIPKRTSSLRIRDSALAPLGLRSMFLPDSEVSLLSPPHSPKPPTSPKSPKIPVPSSPKPPPSPKFSTTPRPPPSPKMPPSPRLPLRFRPEKPGHRSSMPPLHPGKSAFLNVEDFDFDDTDPDSAVSVTSLSPRPRRPNQWKPLPPTPRTPPADALLIHSFPRPSSAGSPDKKQKTNGQGDEKGYSPLTIELCLEGCLDDYTSMFQLRPVFGKNGLPSPRLGCSPMSTARPPLALRSATAAI</sequence>
<dbReference type="AlphaFoldDB" id="A0AAD6J0Q9"/>
<name>A0AAD6J0Q9_DREDA</name>
<feature type="compositionally biased region" description="Acidic residues" evidence="1">
    <location>
        <begin position="428"/>
        <end position="437"/>
    </location>
</feature>
<feature type="compositionally biased region" description="Basic and acidic residues" evidence="1">
    <location>
        <begin position="485"/>
        <end position="499"/>
    </location>
</feature>
<feature type="compositionally biased region" description="Low complexity" evidence="1">
    <location>
        <begin position="35"/>
        <end position="50"/>
    </location>
</feature>
<feature type="compositionally biased region" description="Pro residues" evidence="1">
    <location>
        <begin position="353"/>
        <end position="398"/>
    </location>
</feature>
<comment type="caution">
    <text evidence="2">The sequence shown here is derived from an EMBL/GenBank/DDBJ whole genome shotgun (WGS) entry which is preliminary data.</text>
</comment>
<protein>
    <submittedName>
        <fullName evidence="2">Uncharacterized protein</fullName>
    </submittedName>
</protein>
<evidence type="ECO:0000313" key="2">
    <source>
        <dbReference type="EMBL" id="KAJ6261030.1"/>
    </source>
</evidence>
<feature type="region of interest" description="Disordered" evidence="1">
    <location>
        <begin position="33"/>
        <end position="61"/>
    </location>
</feature>
<evidence type="ECO:0000313" key="3">
    <source>
        <dbReference type="Proteomes" id="UP001221413"/>
    </source>
</evidence>
<evidence type="ECO:0000256" key="1">
    <source>
        <dbReference type="SAM" id="MobiDB-lite"/>
    </source>
</evidence>
<dbReference type="EMBL" id="JAQGDS010000004">
    <property type="protein sequence ID" value="KAJ6261030.1"/>
    <property type="molecule type" value="Genomic_DNA"/>
</dbReference>
<organism evidence="2 3">
    <name type="scientific">Drechslerella dactyloides</name>
    <name type="common">Nematode-trapping fungus</name>
    <name type="synonym">Arthrobotrys dactyloides</name>
    <dbReference type="NCBI Taxonomy" id="74499"/>
    <lineage>
        <taxon>Eukaryota</taxon>
        <taxon>Fungi</taxon>
        <taxon>Dikarya</taxon>
        <taxon>Ascomycota</taxon>
        <taxon>Pezizomycotina</taxon>
        <taxon>Orbiliomycetes</taxon>
        <taxon>Orbiliales</taxon>
        <taxon>Orbiliaceae</taxon>
        <taxon>Drechslerella</taxon>
    </lineage>
</organism>
<accession>A0AAD6J0Q9</accession>
<dbReference type="Proteomes" id="UP001221413">
    <property type="component" value="Unassembled WGS sequence"/>
</dbReference>
<feature type="region of interest" description="Disordered" evidence="1">
    <location>
        <begin position="277"/>
        <end position="298"/>
    </location>
</feature>
<gene>
    <name evidence="2" type="ORF">Dda_3695</name>
</gene>
<keyword evidence="3" id="KW-1185">Reference proteome</keyword>
<reference evidence="2" key="1">
    <citation type="submission" date="2023-01" db="EMBL/GenBank/DDBJ databases">
        <title>The chitinases involved in constricting ring structure development in the nematode-trapping fungus Drechslerella dactyloides.</title>
        <authorList>
            <person name="Wang R."/>
            <person name="Zhang L."/>
            <person name="Tang P."/>
            <person name="Li S."/>
            <person name="Liang L."/>
        </authorList>
    </citation>
    <scope>NUCLEOTIDE SEQUENCE</scope>
    <source>
        <strain evidence="2">YMF1.00031</strain>
    </source>
</reference>
<feature type="region of interest" description="Disordered" evidence="1">
    <location>
        <begin position="348"/>
        <end position="499"/>
    </location>
</feature>